<comment type="caution">
    <text evidence="2">The sequence shown here is derived from an EMBL/GenBank/DDBJ whole genome shotgun (WGS) entry which is preliminary data.</text>
</comment>
<keyword evidence="3" id="KW-1185">Reference proteome</keyword>
<sequence length="94" mass="10565">MRLALHHGTLLEPENWSIFKKIRPSALIPAMPVSWPVSIPAKTAAPKAPARKRRVPNLDTLFIRWMRMALIAALVALWSLAGWVVVDALRMIFA</sequence>
<proteinExistence type="predicted"/>
<evidence type="ECO:0000256" key="1">
    <source>
        <dbReference type="SAM" id="Phobius"/>
    </source>
</evidence>
<dbReference type="EMBL" id="BAAFGK010000002">
    <property type="protein sequence ID" value="GAB0056216.1"/>
    <property type="molecule type" value="Genomic_DNA"/>
</dbReference>
<name>A0ABQ0C5Q7_9PROT</name>
<reference evidence="2 3" key="2">
    <citation type="submission" date="2024-09" db="EMBL/GenBank/DDBJ databases">
        <title>Draft genome sequence of Candidatus Magnetaquicoccaceae bacterium FCR-1.</title>
        <authorList>
            <person name="Shimoshige H."/>
            <person name="Shimamura S."/>
            <person name="Taoka A."/>
            <person name="Kobayashi H."/>
            <person name="Maekawa T."/>
        </authorList>
    </citation>
    <scope>NUCLEOTIDE SEQUENCE [LARGE SCALE GENOMIC DNA]</scope>
    <source>
        <strain evidence="2 3">FCR-1</strain>
    </source>
</reference>
<feature type="transmembrane region" description="Helical" evidence="1">
    <location>
        <begin position="61"/>
        <end position="86"/>
    </location>
</feature>
<organism evidence="2 3">
    <name type="scientific">Candidatus Magnetaquiglobus chichijimensis</name>
    <dbReference type="NCBI Taxonomy" id="3141448"/>
    <lineage>
        <taxon>Bacteria</taxon>
        <taxon>Pseudomonadati</taxon>
        <taxon>Pseudomonadota</taxon>
        <taxon>Magnetococcia</taxon>
        <taxon>Magnetococcales</taxon>
        <taxon>Candidatus Magnetaquicoccaceae</taxon>
        <taxon>Candidatus Magnetaquiglobus</taxon>
    </lineage>
</organism>
<protein>
    <submittedName>
        <fullName evidence="2">Uncharacterized protein</fullName>
    </submittedName>
</protein>
<gene>
    <name evidence="2" type="ORF">SIID45300_00521</name>
</gene>
<dbReference type="RefSeq" id="WP_420903933.1">
    <property type="nucleotide sequence ID" value="NZ_BAAFGK010000002.1"/>
</dbReference>
<keyword evidence="1" id="KW-0812">Transmembrane</keyword>
<accession>A0ABQ0C5Q7</accession>
<keyword evidence="1" id="KW-0472">Membrane</keyword>
<dbReference type="Proteomes" id="UP001628193">
    <property type="component" value="Unassembled WGS sequence"/>
</dbReference>
<keyword evidence="1" id="KW-1133">Transmembrane helix</keyword>
<evidence type="ECO:0000313" key="3">
    <source>
        <dbReference type="Proteomes" id="UP001628193"/>
    </source>
</evidence>
<evidence type="ECO:0000313" key="2">
    <source>
        <dbReference type="EMBL" id="GAB0056216.1"/>
    </source>
</evidence>
<reference evidence="2 3" key="1">
    <citation type="submission" date="2024-05" db="EMBL/GenBank/DDBJ databases">
        <authorList>
            <consortium name="Candidatus Magnetaquicoccaceae bacterium FCR-1 genome sequencing consortium"/>
            <person name="Shimoshige H."/>
            <person name="Shimamura S."/>
            <person name="Taoka A."/>
            <person name="Kobayashi H."/>
            <person name="Maekawa T."/>
        </authorList>
    </citation>
    <scope>NUCLEOTIDE SEQUENCE [LARGE SCALE GENOMIC DNA]</scope>
    <source>
        <strain evidence="2 3">FCR-1</strain>
    </source>
</reference>